<keyword evidence="6" id="KW-0503">Monooxygenase</keyword>
<dbReference type="EMBL" id="BLAL01000012">
    <property type="protein sequence ID" value="GES74638.1"/>
    <property type="molecule type" value="Genomic_DNA"/>
</dbReference>
<evidence type="ECO:0000313" key="7">
    <source>
        <dbReference type="EMBL" id="GES74638.1"/>
    </source>
</evidence>
<protein>
    <submittedName>
        <fullName evidence="7">Cytochrome P450</fullName>
    </submittedName>
</protein>
<proteinExistence type="inferred from homology"/>
<gene>
    <name evidence="7" type="ORF">RCL2_000210700</name>
</gene>
<name>A0A8H3KVA8_9GLOM</name>
<comment type="cofactor">
    <cofactor evidence="1 5">
        <name>heme</name>
        <dbReference type="ChEBI" id="CHEBI:30413"/>
    </cofactor>
</comment>
<reference evidence="7" key="1">
    <citation type="submission" date="2019-10" db="EMBL/GenBank/DDBJ databases">
        <title>Conservation and host-specific expression of non-tandemly repeated heterogenous ribosome RNA gene in arbuscular mycorrhizal fungi.</title>
        <authorList>
            <person name="Maeda T."/>
            <person name="Kobayashi Y."/>
            <person name="Nakagawa T."/>
            <person name="Ezawa T."/>
            <person name="Yamaguchi K."/>
            <person name="Bino T."/>
            <person name="Nishimoto Y."/>
            <person name="Shigenobu S."/>
            <person name="Kawaguchi M."/>
        </authorList>
    </citation>
    <scope>NUCLEOTIDE SEQUENCE</scope>
    <source>
        <strain evidence="7">HR1</strain>
    </source>
</reference>
<evidence type="ECO:0000256" key="4">
    <source>
        <dbReference type="ARBA" id="ARBA00023004"/>
    </source>
</evidence>
<dbReference type="GO" id="GO:0016705">
    <property type="term" value="F:oxidoreductase activity, acting on paired donors, with incorporation or reduction of molecular oxygen"/>
    <property type="evidence" value="ECO:0007669"/>
    <property type="project" value="InterPro"/>
</dbReference>
<feature type="binding site" description="axial binding residue" evidence="5">
    <location>
        <position position="173"/>
    </location>
    <ligand>
        <name>heme</name>
        <dbReference type="ChEBI" id="CHEBI:30413"/>
    </ligand>
    <ligandPart>
        <name>Fe</name>
        <dbReference type="ChEBI" id="CHEBI:18248"/>
    </ligandPart>
</feature>
<dbReference type="PROSITE" id="PS00086">
    <property type="entry name" value="CYTOCHROME_P450"/>
    <property type="match status" value="1"/>
</dbReference>
<comment type="caution">
    <text evidence="7">The sequence shown here is derived from an EMBL/GenBank/DDBJ whole genome shotgun (WGS) entry which is preliminary data.</text>
</comment>
<evidence type="ECO:0000256" key="1">
    <source>
        <dbReference type="ARBA" id="ARBA00001971"/>
    </source>
</evidence>
<keyword evidence="5 6" id="KW-0349">Heme</keyword>
<dbReference type="PANTHER" id="PTHR24305">
    <property type="entry name" value="CYTOCHROME P450"/>
    <property type="match status" value="1"/>
</dbReference>
<evidence type="ECO:0000256" key="6">
    <source>
        <dbReference type="RuleBase" id="RU000461"/>
    </source>
</evidence>
<evidence type="ECO:0000313" key="8">
    <source>
        <dbReference type="Proteomes" id="UP000615446"/>
    </source>
</evidence>
<dbReference type="GO" id="GO:0020037">
    <property type="term" value="F:heme binding"/>
    <property type="evidence" value="ECO:0007669"/>
    <property type="project" value="InterPro"/>
</dbReference>
<dbReference type="SUPFAM" id="SSF48264">
    <property type="entry name" value="Cytochrome P450"/>
    <property type="match status" value="1"/>
</dbReference>
<dbReference type="InterPro" id="IPR002403">
    <property type="entry name" value="Cyt_P450_E_grp-IV"/>
</dbReference>
<dbReference type="Proteomes" id="UP000615446">
    <property type="component" value="Unassembled WGS sequence"/>
</dbReference>
<organism evidence="7 8">
    <name type="scientific">Rhizophagus clarus</name>
    <dbReference type="NCBI Taxonomy" id="94130"/>
    <lineage>
        <taxon>Eukaryota</taxon>
        <taxon>Fungi</taxon>
        <taxon>Fungi incertae sedis</taxon>
        <taxon>Mucoromycota</taxon>
        <taxon>Glomeromycotina</taxon>
        <taxon>Glomeromycetes</taxon>
        <taxon>Glomerales</taxon>
        <taxon>Glomeraceae</taxon>
        <taxon>Rhizophagus</taxon>
    </lineage>
</organism>
<accession>A0A8H3KVA8</accession>
<dbReference type="InterPro" id="IPR017972">
    <property type="entry name" value="Cyt_P450_CS"/>
</dbReference>
<evidence type="ECO:0000256" key="2">
    <source>
        <dbReference type="ARBA" id="ARBA00010617"/>
    </source>
</evidence>
<dbReference type="OrthoDB" id="1470350at2759"/>
<evidence type="ECO:0000256" key="3">
    <source>
        <dbReference type="ARBA" id="ARBA00022723"/>
    </source>
</evidence>
<dbReference type="InterPro" id="IPR036396">
    <property type="entry name" value="Cyt_P450_sf"/>
</dbReference>
<dbReference type="InterPro" id="IPR050121">
    <property type="entry name" value="Cytochrome_P450_monoxygenase"/>
</dbReference>
<keyword evidence="6" id="KW-0560">Oxidoreductase</keyword>
<comment type="similarity">
    <text evidence="2 6">Belongs to the cytochrome P450 family.</text>
</comment>
<keyword evidence="4 5" id="KW-0408">Iron</keyword>
<evidence type="ECO:0000256" key="5">
    <source>
        <dbReference type="PIRSR" id="PIRSR602403-1"/>
    </source>
</evidence>
<dbReference type="PRINTS" id="PR00465">
    <property type="entry name" value="EP450IV"/>
</dbReference>
<dbReference type="GO" id="GO:0004497">
    <property type="term" value="F:monooxygenase activity"/>
    <property type="evidence" value="ECO:0007669"/>
    <property type="project" value="UniProtKB-KW"/>
</dbReference>
<dbReference type="InterPro" id="IPR001128">
    <property type="entry name" value="Cyt_P450"/>
</dbReference>
<dbReference type="Gene3D" id="1.10.630.10">
    <property type="entry name" value="Cytochrome P450"/>
    <property type="match status" value="1"/>
</dbReference>
<dbReference type="Pfam" id="PF00067">
    <property type="entry name" value="p450"/>
    <property type="match status" value="1"/>
</dbReference>
<sequence length="226" mass="26304">MNFSTWFNQFINDVIITLLTGERSSYTMTGYFNELSENEKAERPSALIDETVKFVRAIRKYFMADYKEVMRPMTDLEMRGIIFDGIIAGTDTKMFNEIDRIFQDDKTRPITESDVRGYQCPVETMVRINIDAIHNNEKHWDEPDKFNPDRWMVEGFEPNKNSFIMFGGGLRICPGRKLAMVELVCLMALLFRKYDIDLVDMNAPLKTESDTVTACAELFVEIKLRN</sequence>
<keyword evidence="3 5" id="KW-0479">Metal-binding</keyword>
<dbReference type="GO" id="GO:0005506">
    <property type="term" value="F:iron ion binding"/>
    <property type="evidence" value="ECO:0007669"/>
    <property type="project" value="InterPro"/>
</dbReference>
<dbReference type="AlphaFoldDB" id="A0A8H3KVA8"/>
<dbReference type="PANTHER" id="PTHR24305:SF166">
    <property type="entry name" value="CYTOCHROME P450 12A4, MITOCHONDRIAL-RELATED"/>
    <property type="match status" value="1"/>
</dbReference>